<keyword evidence="3" id="KW-1185">Reference proteome</keyword>
<feature type="compositionally biased region" description="Basic and acidic residues" evidence="1">
    <location>
        <begin position="302"/>
        <end position="317"/>
    </location>
</feature>
<organism evidence="2 3">
    <name type="scientific">Sinorhizobium saheli</name>
    <dbReference type="NCBI Taxonomy" id="36856"/>
    <lineage>
        <taxon>Bacteria</taxon>
        <taxon>Pseudomonadati</taxon>
        <taxon>Pseudomonadota</taxon>
        <taxon>Alphaproteobacteria</taxon>
        <taxon>Hyphomicrobiales</taxon>
        <taxon>Rhizobiaceae</taxon>
        <taxon>Sinorhizobium/Ensifer group</taxon>
        <taxon>Sinorhizobium</taxon>
    </lineage>
</organism>
<evidence type="ECO:0000313" key="3">
    <source>
        <dbReference type="Proteomes" id="UP000078507"/>
    </source>
</evidence>
<gene>
    <name evidence="2" type="ORF">ATB98_22620</name>
</gene>
<sequence length="363" mass="40604">MDFIARNARAVDRIAKILGVPPELLIGAVANEHDTRFNPELFWKGTGPIVQKLGDVAATVDLLSREPIDHEDIDQNYNALRKGERNSFGKLGNPATVDVGPGNIRISTAIDLLHEYAEQHPVHEDDPLELKKYLGHYDALRDDLLKFDKPETTLAFAGLMTRKAALFFESIDSAAWRRLAPEQQHALGVMYYKMGPQTLEKNINERRRKLNGAVFSFNPHGDGGEQHLNNLPGINNALRIGRIQGENVVPHVPEDELVNMRSVNGPVIPRSAWQGPRRTNPEFTYDGRAAVLKMRGELDGYRGFDTPRERRALEREAPPSSLGSVHDKRDAQQWPTKWAPPFSGLARIGRTKSRTGIASAMSY</sequence>
<feature type="region of interest" description="Disordered" evidence="1">
    <location>
        <begin position="302"/>
        <end position="337"/>
    </location>
</feature>
<comment type="caution">
    <text evidence="2">The sequence shown here is derived from an EMBL/GenBank/DDBJ whole genome shotgun (WGS) entry which is preliminary data.</text>
</comment>
<proteinExistence type="predicted"/>
<dbReference type="EMBL" id="LNQB01000102">
    <property type="protein sequence ID" value="OAP34136.1"/>
    <property type="molecule type" value="Genomic_DNA"/>
</dbReference>
<dbReference type="STRING" id="36856.ATB98_22620"/>
<reference evidence="2 3" key="1">
    <citation type="submission" date="2015-11" db="EMBL/GenBank/DDBJ databases">
        <title>Ensifer anhuiense sp. nov., an effective nitrogen fixation bacterium with Glycine soja.</title>
        <authorList>
            <person name="Yan H."/>
            <person name="Chen W."/>
        </authorList>
    </citation>
    <scope>NUCLEOTIDE SEQUENCE [LARGE SCALE GENOMIC DNA]</scope>
    <source>
        <strain evidence="2 3">LMG 7837</strain>
    </source>
</reference>
<dbReference type="Proteomes" id="UP000078507">
    <property type="component" value="Unassembled WGS sequence"/>
</dbReference>
<dbReference type="AlphaFoldDB" id="A0A178XFX6"/>
<accession>A0A178XFX6</accession>
<evidence type="ECO:0000313" key="2">
    <source>
        <dbReference type="EMBL" id="OAP34136.1"/>
    </source>
</evidence>
<protein>
    <submittedName>
        <fullName evidence="2">Uncharacterized protein</fullName>
    </submittedName>
</protein>
<evidence type="ECO:0000256" key="1">
    <source>
        <dbReference type="SAM" id="MobiDB-lite"/>
    </source>
</evidence>
<name>A0A178XFX6_SINSA</name>